<dbReference type="InterPro" id="IPR036909">
    <property type="entry name" value="Cyt_c-like_dom_sf"/>
</dbReference>
<dbReference type="PROSITE" id="PS51007">
    <property type="entry name" value="CYTC"/>
    <property type="match status" value="1"/>
</dbReference>
<dbReference type="GO" id="GO:0009055">
    <property type="term" value="F:electron transfer activity"/>
    <property type="evidence" value="ECO:0007669"/>
    <property type="project" value="InterPro"/>
</dbReference>
<dbReference type="OrthoDB" id="417271at2"/>
<comment type="caution">
    <text evidence="6">The sequence shown here is derived from an EMBL/GenBank/DDBJ whole genome shotgun (WGS) entry which is preliminary data.</text>
</comment>
<dbReference type="Gene3D" id="1.10.760.10">
    <property type="entry name" value="Cytochrome c-like domain"/>
    <property type="match status" value="1"/>
</dbReference>
<keyword evidence="7" id="KW-1185">Reference proteome</keyword>
<dbReference type="RefSeq" id="WP_147301027.1">
    <property type="nucleotide sequence ID" value="NZ_QRDW01000006.1"/>
</dbReference>
<protein>
    <recommendedName>
        <fullName evidence="5">Cytochrome c domain-containing protein</fullName>
    </recommendedName>
</protein>
<keyword evidence="1 4" id="KW-0349">Heme</keyword>
<dbReference type="Proteomes" id="UP000256845">
    <property type="component" value="Unassembled WGS sequence"/>
</dbReference>
<evidence type="ECO:0000259" key="5">
    <source>
        <dbReference type="PROSITE" id="PS51007"/>
    </source>
</evidence>
<evidence type="ECO:0000256" key="2">
    <source>
        <dbReference type="ARBA" id="ARBA00022723"/>
    </source>
</evidence>
<organism evidence="6 7">
    <name type="scientific">Aestuariispira insulae</name>
    <dbReference type="NCBI Taxonomy" id="1461337"/>
    <lineage>
        <taxon>Bacteria</taxon>
        <taxon>Pseudomonadati</taxon>
        <taxon>Pseudomonadota</taxon>
        <taxon>Alphaproteobacteria</taxon>
        <taxon>Rhodospirillales</taxon>
        <taxon>Kiloniellaceae</taxon>
        <taxon>Aestuariispira</taxon>
    </lineage>
</organism>
<reference evidence="6 7" key="1">
    <citation type="submission" date="2018-07" db="EMBL/GenBank/DDBJ databases">
        <title>Genomic Encyclopedia of Type Strains, Phase III (KMG-III): the genomes of soil and plant-associated and newly described type strains.</title>
        <authorList>
            <person name="Whitman W."/>
        </authorList>
    </citation>
    <scope>NUCLEOTIDE SEQUENCE [LARGE SCALE GENOMIC DNA]</scope>
    <source>
        <strain evidence="6 7">CECT 8488</strain>
    </source>
</reference>
<feature type="domain" description="Cytochrome c" evidence="5">
    <location>
        <begin position="304"/>
        <end position="468"/>
    </location>
</feature>
<evidence type="ECO:0000256" key="4">
    <source>
        <dbReference type="PROSITE-ProRule" id="PRU00433"/>
    </source>
</evidence>
<name>A0A3D9HI05_9PROT</name>
<dbReference type="PANTHER" id="PTHR30600">
    <property type="entry name" value="CYTOCHROME C PEROXIDASE-RELATED"/>
    <property type="match status" value="1"/>
</dbReference>
<keyword evidence="2 4" id="KW-0479">Metal-binding</keyword>
<dbReference type="InterPro" id="IPR051395">
    <property type="entry name" value="Cytochrome_c_Peroxidase/MauG"/>
</dbReference>
<dbReference type="GO" id="GO:0046872">
    <property type="term" value="F:metal ion binding"/>
    <property type="evidence" value="ECO:0007669"/>
    <property type="project" value="UniProtKB-KW"/>
</dbReference>
<evidence type="ECO:0000313" key="7">
    <source>
        <dbReference type="Proteomes" id="UP000256845"/>
    </source>
</evidence>
<evidence type="ECO:0000256" key="3">
    <source>
        <dbReference type="ARBA" id="ARBA00023004"/>
    </source>
</evidence>
<accession>A0A3D9HI05</accession>
<sequence length="468" mass="52089">MKREKGTMGWLALLYVLILLGAVLTLEFKRLTIKPWPPAHFDDVTDHFKYGSIGAEVDGYPYLIWRELPEIFKDQLPGGYADFGFLQEEGQELPIGVSVRRYGVQRVGFNCATCHTDQVMVAGEPRLIMGAPANGLDLQAYIRFLVAASRDPRLTPDAVFESAEKNGRPFSWFNKLAFRYVVFNRLEEEVGGLVASLAWMDKRPDHGPGRTDAGNFWRARWGLAPEQDGLVGAVDFPSVWNQGIREDGWFHWDGNNASLTERNISAALAGGASEWLFEHSSVERVADWLRDLPPPPFPGEIDQGLAARGEQIYRKAGCGVCHDTGAVKLGQVTHQDLLATDTARADLFSPKMVEYFSNVGRGYSYQFSNYRATEGYVNAPLDGIWARGPYLHNGSVPNLADLLKKPSNRSARFYRGCAEFDLDRVGPDCQTGFLFDVTLPGNNNGGHVYGTDLPSDEKRALLEYLKGL</sequence>
<dbReference type="PANTHER" id="PTHR30600:SF9">
    <property type="entry name" value="BLR7738 PROTEIN"/>
    <property type="match status" value="1"/>
</dbReference>
<gene>
    <name evidence="6" type="ORF">DFP90_106150</name>
</gene>
<dbReference type="GO" id="GO:0004130">
    <property type="term" value="F:cytochrome-c peroxidase activity"/>
    <property type="evidence" value="ECO:0007669"/>
    <property type="project" value="TreeGrafter"/>
</dbReference>
<dbReference type="EMBL" id="QRDW01000006">
    <property type="protein sequence ID" value="RED49172.1"/>
    <property type="molecule type" value="Genomic_DNA"/>
</dbReference>
<evidence type="ECO:0000313" key="6">
    <source>
        <dbReference type="EMBL" id="RED49172.1"/>
    </source>
</evidence>
<proteinExistence type="predicted"/>
<dbReference type="Pfam" id="PF21419">
    <property type="entry name" value="RoxA-like_Cyt-c"/>
    <property type="match status" value="1"/>
</dbReference>
<dbReference type="InterPro" id="IPR009056">
    <property type="entry name" value="Cyt_c-like_dom"/>
</dbReference>
<dbReference type="AlphaFoldDB" id="A0A3D9HI05"/>
<keyword evidence="3 4" id="KW-0408">Iron</keyword>
<dbReference type="GO" id="GO:0020037">
    <property type="term" value="F:heme binding"/>
    <property type="evidence" value="ECO:0007669"/>
    <property type="project" value="InterPro"/>
</dbReference>
<dbReference type="SUPFAM" id="SSF46626">
    <property type="entry name" value="Cytochrome c"/>
    <property type="match status" value="1"/>
</dbReference>
<evidence type="ECO:0000256" key="1">
    <source>
        <dbReference type="ARBA" id="ARBA00022617"/>
    </source>
</evidence>